<dbReference type="InterPro" id="IPR056906">
    <property type="entry name" value="ORF2/G2P_dom"/>
</dbReference>
<dbReference type="Pfam" id="PF23343">
    <property type="entry name" value="REP_ORF2-G2P"/>
    <property type="match status" value="1"/>
</dbReference>
<evidence type="ECO:0000313" key="4">
    <source>
        <dbReference type="Proteomes" id="UP000587508"/>
    </source>
</evidence>
<protein>
    <recommendedName>
        <fullName evidence="1">Replication-associated protein ORF2/G2P domain-containing protein</fullName>
    </recommendedName>
</protein>
<evidence type="ECO:0000313" key="3">
    <source>
        <dbReference type="EMBL" id="CAD0336087.1"/>
    </source>
</evidence>
<dbReference type="Proteomes" id="UP000587508">
    <property type="component" value="Unassembled WGS sequence"/>
</dbReference>
<feature type="domain" description="Replication-associated protein ORF2/G2P" evidence="1">
    <location>
        <begin position="2"/>
        <end position="42"/>
    </location>
</feature>
<dbReference type="EMBL" id="CAJDKC010000003">
    <property type="protein sequence ID" value="CAD0336087.1"/>
    <property type="molecule type" value="Genomic_DNA"/>
</dbReference>
<dbReference type="EMBL" id="CAJDKC010000003">
    <property type="protein sequence ID" value="CAD0336097.1"/>
    <property type="molecule type" value="Genomic_DNA"/>
</dbReference>
<evidence type="ECO:0000259" key="1">
    <source>
        <dbReference type="Pfam" id="PF23343"/>
    </source>
</evidence>
<evidence type="ECO:0000313" key="2">
    <source>
        <dbReference type="EMBL" id="CAD0335768.1"/>
    </source>
</evidence>
<name>A0A6V7DJT7_9XANT</name>
<dbReference type="AlphaFoldDB" id="A0A6V7DJT7"/>
<dbReference type="EMBL" id="CAJDKC010000003">
    <property type="protein sequence ID" value="CAD0335777.1"/>
    <property type="molecule type" value="Genomic_DNA"/>
</dbReference>
<proteinExistence type="predicted"/>
<reference evidence="2 4" key="1">
    <citation type="submission" date="2020-07" db="EMBL/GenBank/DDBJ databases">
        <authorList>
            <person name="Pothier F. J."/>
        </authorList>
    </citation>
    <scope>NUCLEOTIDE SEQUENCE [LARGE SCALE GENOMIC DNA]</scope>
    <source>
        <strain evidence="2 4">CFBP 7900</strain>
    </source>
</reference>
<organism evidence="2 4">
    <name type="scientific">Xanthomonas hortorum pv. carotae</name>
    <dbReference type="NCBI Taxonomy" id="487904"/>
    <lineage>
        <taxon>Bacteria</taxon>
        <taxon>Pseudomonadati</taxon>
        <taxon>Pseudomonadota</taxon>
        <taxon>Gammaproteobacteria</taxon>
        <taxon>Lysobacterales</taxon>
        <taxon>Lysobacteraceae</taxon>
        <taxon>Xanthomonas</taxon>
    </lineage>
</organism>
<gene>
    <name evidence="2" type="ORF">CFBP7900_22140</name>
    <name evidence="3" type="ORF">CFBP7900_22320</name>
</gene>
<sequence length="127" mass="14590">MVWVPTGMWFGRVDNRGWWPHGKTQIEKARNCVGYLAKYASKFTSLTAGMFPKGFRTHGVGGLGQESKRELRWWKAPKEAREVLGPDADIRKIKGGWFDKLTGELWPSPWKVSFVFGRLIAWKLIPL</sequence>
<accession>A0A6V7DJT7</accession>
<comment type="caution">
    <text evidence="2">The sequence shown here is derived from an EMBL/GenBank/DDBJ whole genome shotgun (WGS) entry which is preliminary data.</text>
</comment>
<dbReference type="EMBL" id="CAJDKC010000003">
    <property type="protein sequence ID" value="CAD0335768.1"/>
    <property type="molecule type" value="Genomic_DNA"/>
</dbReference>